<comment type="caution">
    <text evidence="2">The sequence shown here is derived from an EMBL/GenBank/DDBJ whole genome shotgun (WGS) entry which is preliminary data.</text>
</comment>
<feature type="region of interest" description="Disordered" evidence="1">
    <location>
        <begin position="184"/>
        <end position="222"/>
    </location>
</feature>
<sequence length="222" mass="25067">MGKLPTCMVLGKALPSNFLVAGHLYAVRWTRYTRAILGSDFDVDSPKNGVICCSAIEYEYERQRICFSEGDIESEYILHVLDKSLLPIKLSSVGQHKGNAAFAAALGDVTFEHLDKKRVKFAGADGKGPFKRTLALHAKFALEFCAKTYPDGFDAREYRFDYHSEHEGKQALIHKWLGQLDTASVAEVVEEEEQEEEKQEGEEQEGEEQEGEEQQQEEEEDV</sequence>
<name>A0A150GGK7_GONPE</name>
<protein>
    <submittedName>
        <fullName evidence="2">Uncharacterized protein</fullName>
    </submittedName>
</protein>
<evidence type="ECO:0000313" key="3">
    <source>
        <dbReference type="Proteomes" id="UP000075714"/>
    </source>
</evidence>
<evidence type="ECO:0000313" key="2">
    <source>
        <dbReference type="EMBL" id="KXZ48755.1"/>
    </source>
</evidence>
<dbReference type="AlphaFoldDB" id="A0A150GGK7"/>
<feature type="compositionally biased region" description="Acidic residues" evidence="1">
    <location>
        <begin position="188"/>
        <end position="222"/>
    </location>
</feature>
<dbReference type="EMBL" id="LSYV01000026">
    <property type="protein sequence ID" value="KXZ48755.1"/>
    <property type="molecule type" value="Genomic_DNA"/>
</dbReference>
<proteinExistence type="predicted"/>
<accession>A0A150GGK7</accession>
<organism evidence="2 3">
    <name type="scientific">Gonium pectorale</name>
    <name type="common">Green alga</name>
    <dbReference type="NCBI Taxonomy" id="33097"/>
    <lineage>
        <taxon>Eukaryota</taxon>
        <taxon>Viridiplantae</taxon>
        <taxon>Chlorophyta</taxon>
        <taxon>core chlorophytes</taxon>
        <taxon>Chlorophyceae</taxon>
        <taxon>CS clade</taxon>
        <taxon>Chlamydomonadales</taxon>
        <taxon>Volvocaceae</taxon>
        <taxon>Gonium</taxon>
    </lineage>
</organism>
<keyword evidence="3" id="KW-1185">Reference proteome</keyword>
<gene>
    <name evidence="2" type="ORF">GPECTOR_25g339</name>
</gene>
<dbReference type="Proteomes" id="UP000075714">
    <property type="component" value="Unassembled WGS sequence"/>
</dbReference>
<dbReference type="OrthoDB" id="539720at2759"/>
<reference evidence="3" key="1">
    <citation type="journal article" date="2016" name="Nat. Commun.">
        <title>The Gonium pectorale genome demonstrates co-option of cell cycle regulation during the evolution of multicellularity.</title>
        <authorList>
            <person name="Hanschen E.R."/>
            <person name="Marriage T.N."/>
            <person name="Ferris P.J."/>
            <person name="Hamaji T."/>
            <person name="Toyoda A."/>
            <person name="Fujiyama A."/>
            <person name="Neme R."/>
            <person name="Noguchi H."/>
            <person name="Minakuchi Y."/>
            <person name="Suzuki M."/>
            <person name="Kawai-Toyooka H."/>
            <person name="Smith D.R."/>
            <person name="Sparks H."/>
            <person name="Anderson J."/>
            <person name="Bakaric R."/>
            <person name="Luria V."/>
            <person name="Karger A."/>
            <person name="Kirschner M.W."/>
            <person name="Durand P.M."/>
            <person name="Michod R.E."/>
            <person name="Nozaki H."/>
            <person name="Olson B.J."/>
        </authorList>
    </citation>
    <scope>NUCLEOTIDE SEQUENCE [LARGE SCALE GENOMIC DNA]</scope>
    <source>
        <strain evidence="3">NIES-2863</strain>
    </source>
</reference>
<evidence type="ECO:0000256" key="1">
    <source>
        <dbReference type="SAM" id="MobiDB-lite"/>
    </source>
</evidence>